<protein>
    <submittedName>
        <fullName evidence="3">IS21 family transposase</fullName>
    </submittedName>
</protein>
<dbReference type="PROSITE" id="PS50994">
    <property type="entry name" value="INTEGRASE"/>
    <property type="match status" value="1"/>
</dbReference>
<evidence type="ECO:0000256" key="1">
    <source>
        <dbReference type="ARBA" id="ARBA00009277"/>
    </source>
</evidence>
<dbReference type="PANTHER" id="PTHR35004:SF6">
    <property type="entry name" value="TRANSPOSASE"/>
    <property type="match status" value="1"/>
</dbReference>
<dbReference type="SUPFAM" id="SSF53098">
    <property type="entry name" value="Ribonuclease H-like"/>
    <property type="match status" value="1"/>
</dbReference>
<name>A0ABW9QSM6_9ACTN</name>
<organism evidence="3 4">
    <name type="scientific">Acidiferrimicrobium australe</name>
    <dbReference type="NCBI Taxonomy" id="2664430"/>
    <lineage>
        <taxon>Bacteria</taxon>
        <taxon>Bacillati</taxon>
        <taxon>Actinomycetota</taxon>
        <taxon>Acidimicrobiia</taxon>
        <taxon>Acidimicrobiales</taxon>
        <taxon>Acidimicrobiaceae</taxon>
        <taxon>Acidiferrimicrobium</taxon>
    </lineage>
</organism>
<gene>
    <name evidence="3" type="ORF">GHK86_08285</name>
</gene>
<feature type="domain" description="Integrase catalytic" evidence="2">
    <location>
        <begin position="106"/>
        <end position="285"/>
    </location>
</feature>
<evidence type="ECO:0000313" key="4">
    <source>
        <dbReference type="Proteomes" id="UP000437736"/>
    </source>
</evidence>
<proteinExistence type="inferred from homology"/>
<evidence type="ECO:0000313" key="3">
    <source>
        <dbReference type="EMBL" id="MST32718.1"/>
    </source>
</evidence>
<dbReference type="Gene3D" id="3.30.420.10">
    <property type="entry name" value="Ribonuclease H-like superfamily/Ribonuclease H"/>
    <property type="match status" value="1"/>
</dbReference>
<comment type="caution">
    <text evidence="3">The sequence shown here is derived from an EMBL/GenBank/DDBJ whole genome shotgun (WGS) entry which is preliminary data.</text>
</comment>
<dbReference type="InterPro" id="IPR012337">
    <property type="entry name" value="RNaseH-like_sf"/>
</dbReference>
<dbReference type="PANTHER" id="PTHR35004">
    <property type="entry name" value="TRANSPOSASE RV3428C-RELATED"/>
    <property type="match status" value="1"/>
</dbReference>
<dbReference type="InterPro" id="IPR001584">
    <property type="entry name" value="Integrase_cat-core"/>
</dbReference>
<evidence type="ECO:0000259" key="2">
    <source>
        <dbReference type="PROSITE" id="PS50994"/>
    </source>
</evidence>
<comment type="similarity">
    <text evidence="1">Belongs to the transposase IS21/IS408/IS1162 family.</text>
</comment>
<sequence>MEILAAYDLTKTYESAGRLAGVDPKTVKRYVELRDTGVDVFARPARPKLIDPFMPKIEELVEESKGRIRADVVHERLVAMGFAGDERTTRRAVAEMKDAWAAGRRRVYRPWIVEPGRWLQFDWGKGPQIGTRPTNLWCAWLAWSRFRVVIPTWDRTLPTVIACLESTLRRLGGAPTYVLTDNEKTVTVDHVAGIAVRHPQLVATARHYGVSVHTCVPFDPESKGGAEATVRVAKADLVPTDANLLAGYSSFAELAAACDGFCEHINARAHRETRRPPVDMLAEERAHLHAIPADAYTAAFGETRRVNRSSLISVGGVRYSVPYQLIDQTVWARFDGDDLVVVHAGPDGAREVARHRRSTPGRARIRAEHYPPRGGDPIARHAKATNKTEAEFLAIGPGAERWLVEAAATGASRVKAKMADAVALAKLHGAGRVDRALGTAALVGRFDQADLAALLAADNATTGTGLHADEAHSLQAGTGAWARFGVTP</sequence>
<dbReference type="InterPro" id="IPR054353">
    <property type="entry name" value="IstA-like_C"/>
</dbReference>
<dbReference type="NCBIfam" id="NF033546">
    <property type="entry name" value="transpos_IS21"/>
    <property type="match status" value="1"/>
</dbReference>
<dbReference type="EMBL" id="WJHE01000368">
    <property type="protein sequence ID" value="MST32718.1"/>
    <property type="molecule type" value="Genomic_DNA"/>
</dbReference>
<accession>A0ABW9QSM6</accession>
<keyword evidence="4" id="KW-1185">Reference proteome</keyword>
<dbReference type="Pfam" id="PF22483">
    <property type="entry name" value="Mu-transpos_C_2"/>
    <property type="match status" value="1"/>
</dbReference>
<dbReference type="InterPro" id="IPR036397">
    <property type="entry name" value="RNaseH_sf"/>
</dbReference>
<dbReference type="Proteomes" id="UP000437736">
    <property type="component" value="Unassembled WGS sequence"/>
</dbReference>
<dbReference type="Pfam" id="PF00665">
    <property type="entry name" value="rve"/>
    <property type="match status" value="1"/>
</dbReference>
<reference evidence="3 4" key="1">
    <citation type="submission" date="2019-11" db="EMBL/GenBank/DDBJ databases">
        <title>Acidiferrimicrobium australis gen. nov., sp. nov., an acidophilic and obligately heterotrophic, member of the Actinobacteria that catalyses dissimilatory oxido- reduction of iron isolated from metal-rich acidic water in Chile.</title>
        <authorList>
            <person name="Gonzalez D."/>
            <person name="Huber K."/>
            <person name="Hedrich S."/>
            <person name="Rojas-Villalobos C."/>
            <person name="Quatrini R."/>
            <person name="Dinamarca M.A."/>
            <person name="Schwarz A."/>
            <person name="Canales C."/>
            <person name="Nancucheo I."/>
        </authorList>
    </citation>
    <scope>NUCLEOTIDE SEQUENCE [LARGE SCALE GENOMIC DNA]</scope>
    <source>
        <strain evidence="3 4">USS-CCA1</strain>
    </source>
</reference>